<dbReference type="HOGENOM" id="CLU_3012889_0_0_6"/>
<evidence type="ECO:0000313" key="2">
    <source>
        <dbReference type="Proteomes" id="UP000002964"/>
    </source>
</evidence>
<dbReference type="Proteomes" id="UP000002964">
    <property type="component" value="Unassembled WGS sequence"/>
</dbReference>
<keyword evidence="2" id="KW-1185">Reference proteome</keyword>
<sequence length="56" mass="6172">MQLPKPPATVMKWLYIGAGVKGKVVGEDSGRKRRCGCDAWLASLPGLDSRWDRRAS</sequence>
<evidence type="ECO:0000313" key="1">
    <source>
        <dbReference type="EMBL" id="EIC19717.1"/>
    </source>
</evidence>
<name>H8Z6L9_9GAMM</name>
<gene>
    <name evidence="1" type="ORF">Thi970DRAFT_03311</name>
</gene>
<proteinExistence type="predicted"/>
<dbReference type="AlphaFoldDB" id="H8Z6L9"/>
<protein>
    <submittedName>
        <fullName evidence="1">Uncharacterized protein</fullName>
    </submittedName>
</protein>
<reference evidence="2" key="1">
    <citation type="submission" date="2011-06" db="EMBL/GenBank/DDBJ databases">
        <authorList>
            <consortium name="US DOE Joint Genome Institute (JGI-PGF)"/>
            <person name="Lucas S."/>
            <person name="Han J."/>
            <person name="Lapidus A."/>
            <person name="Cheng J.-F."/>
            <person name="Goodwin L."/>
            <person name="Pitluck S."/>
            <person name="Peters L."/>
            <person name="Land M.L."/>
            <person name="Hauser L."/>
            <person name="Vogl K."/>
            <person name="Liu Z."/>
            <person name="Overmann J."/>
            <person name="Frigaard N.-U."/>
            <person name="Bryant D.A."/>
            <person name="Woyke T.J."/>
        </authorList>
    </citation>
    <scope>NUCLEOTIDE SEQUENCE [LARGE SCALE GENOMIC DNA]</scope>
    <source>
        <strain evidence="2">970</strain>
    </source>
</reference>
<reference evidence="1 2" key="2">
    <citation type="submission" date="2011-11" db="EMBL/GenBank/DDBJ databases">
        <authorList>
            <consortium name="US DOE Joint Genome Institute"/>
            <person name="Lucas S."/>
            <person name="Han J."/>
            <person name="Lapidus A."/>
            <person name="Cheng J.-F."/>
            <person name="Goodwin L."/>
            <person name="Pitluck S."/>
            <person name="Peters L."/>
            <person name="Ovchinnikova G."/>
            <person name="Zhang X."/>
            <person name="Detter J.C."/>
            <person name="Han C."/>
            <person name="Tapia R."/>
            <person name="Land M."/>
            <person name="Hauser L."/>
            <person name="Kyrpides N."/>
            <person name="Ivanova N."/>
            <person name="Pagani I."/>
            <person name="Vogl K."/>
            <person name="Liu Z."/>
            <person name="Overmann J."/>
            <person name="Frigaard N.-U."/>
            <person name="Bryant D."/>
            <person name="Woyke T."/>
        </authorList>
    </citation>
    <scope>NUCLEOTIDE SEQUENCE [LARGE SCALE GENOMIC DNA]</scope>
    <source>
        <strain evidence="1 2">970</strain>
    </source>
</reference>
<accession>H8Z6L9</accession>
<dbReference type="EMBL" id="JH603170">
    <property type="protein sequence ID" value="EIC19717.1"/>
    <property type="molecule type" value="Genomic_DNA"/>
</dbReference>
<organism evidence="1 2">
    <name type="scientific">Thiorhodovibrio frisius</name>
    <dbReference type="NCBI Taxonomy" id="631362"/>
    <lineage>
        <taxon>Bacteria</taxon>
        <taxon>Pseudomonadati</taxon>
        <taxon>Pseudomonadota</taxon>
        <taxon>Gammaproteobacteria</taxon>
        <taxon>Chromatiales</taxon>
        <taxon>Chromatiaceae</taxon>
        <taxon>Thiorhodovibrio</taxon>
    </lineage>
</organism>